<protein>
    <submittedName>
        <fullName evidence="1">Uncharacterized protein</fullName>
    </submittedName>
</protein>
<dbReference type="KEGG" id="spn:SP_1146"/>
<dbReference type="PaxDb" id="170187-SP_1146"/>
<dbReference type="RefSeq" id="WP_000346914.1">
    <property type="nucleotide sequence ID" value="NC_003028.3"/>
</dbReference>
<accession>A0A0H2UQ80</accession>
<proteinExistence type="predicted"/>
<gene>
    <name evidence="1" type="ordered locus">SP_1146</name>
</gene>
<dbReference type="EMBL" id="AE005672">
    <property type="protein sequence ID" value="AAK75256.1"/>
    <property type="molecule type" value="Genomic_DNA"/>
</dbReference>
<dbReference type="Proteomes" id="UP000000585">
    <property type="component" value="Chromosome"/>
</dbReference>
<sequence length="58" mass="6716">MDFLNHSFDTKKVINTKINAVNSKNNVGKNFIDVYREMKEVPNNKIHQSKVNVALIKK</sequence>
<reference evidence="1 2" key="1">
    <citation type="journal article" date="2001" name="Science">
        <title>Complete genome sequence of a virulent isolate of Streptococcus pneumoniae.</title>
        <authorList>
            <person name="Tettelin H."/>
            <person name="Nelson K.E."/>
            <person name="Paulsen I.T."/>
            <person name="Eisen J.A."/>
            <person name="Read T.D."/>
            <person name="Peterson S."/>
            <person name="Heidelberg J."/>
            <person name="DeBoy R.T."/>
            <person name="Haft D.H."/>
            <person name="Dodson R.J."/>
            <person name="Durkin A.S."/>
            <person name="Gwinn M."/>
            <person name="Kolonay J.F."/>
            <person name="Nelson W.C."/>
            <person name="Peterson J.D."/>
            <person name="Umayam L.A."/>
            <person name="White O."/>
            <person name="Salzberg S.L."/>
            <person name="Lewis M.R."/>
            <person name="Radune D."/>
            <person name="Holtzapple E."/>
            <person name="Khouri H."/>
            <person name="Wolf A.M."/>
            <person name="Utterback T.R."/>
            <person name="Hansen C.L."/>
            <person name="McDonald L.A."/>
            <person name="Feldblyum T.V."/>
            <person name="Angiuoli S."/>
            <person name="Dickinson T."/>
            <person name="Hickey E.K."/>
            <person name="Holt I.E."/>
            <person name="Loftus B.J."/>
            <person name="Yang F."/>
            <person name="Smith H.O."/>
            <person name="Venter J.C."/>
            <person name="Dougherty B.A."/>
            <person name="Morrison D.A."/>
            <person name="Hollingshead S.K."/>
            <person name="Fraser C.M."/>
        </authorList>
    </citation>
    <scope>NUCLEOTIDE SEQUENCE [LARGE SCALE GENOMIC DNA]</scope>
    <source>
        <strain evidence="2">ATCC BAA-334 / TIGR4</strain>
    </source>
</reference>
<keyword evidence="2" id="KW-1185">Reference proteome</keyword>
<organism evidence="1 2">
    <name type="scientific">Streptococcus pneumoniae serotype 4 (strain ATCC BAA-334 / TIGR4)</name>
    <dbReference type="NCBI Taxonomy" id="170187"/>
    <lineage>
        <taxon>Bacteria</taxon>
        <taxon>Bacillati</taxon>
        <taxon>Bacillota</taxon>
        <taxon>Bacilli</taxon>
        <taxon>Lactobacillales</taxon>
        <taxon>Streptococcaceae</taxon>
        <taxon>Streptococcus</taxon>
    </lineage>
</organism>
<evidence type="ECO:0000313" key="2">
    <source>
        <dbReference type="Proteomes" id="UP000000585"/>
    </source>
</evidence>
<name>A0A0H2UQ80_STRPN</name>
<dbReference type="EnsemblBacteria" id="AAK75256">
    <property type="protein sequence ID" value="AAK75256"/>
    <property type="gene ID" value="SP_1146"/>
</dbReference>
<evidence type="ECO:0000313" key="1">
    <source>
        <dbReference type="EMBL" id="AAK75256.1"/>
    </source>
</evidence>
<dbReference type="AlphaFoldDB" id="A0A0H2UQ80"/>